<feature type="domain" description="VOC" evidence="1">
    <location>
        <begin position="4"/>
        <end position="128"/>
    </location>
</feature>
<keyword evidence="3" id="KW-1185">Reference proteome</keyword>
<accession>A0A3G6TLL5</accession>
<dbReference type="Gene3D" id="3.10.180.10">
    <property type="entry name" value="2,3-Dihydroxybiphenyl 1,2-Dioxygenase, domain 1"/>
    <property type="match status" value="1"/>
</dbReference>
<dbReference type="Proteomes" id="UP000271193">
    <property type="component" value="Chromosome"/>
</dbReference>
<dbReference type="InterPro" id="IPR029068">
    <property type="entry name" value="Glyas_Bleomycin-R_OHBP_Dase"/>
</dbReference>
<dbReference type="KEGG" id="cben:EG339_21410"/>
<dbReference type="InterPro" id="IPR037523">
    <property type="entry name" value="VOC_core"/>
</dbReference>
<dbReference type="Pfam" id="PF00903">
    <property type="entry name" value="Glyoxalase"/>
    <property type="match status" value="1"/>
</dbReference>
<proteinExistence type="predicted"/>
<dbReference type="SUPFAM" id="SSF54593">
    <property type="entry name" value="Glyoxalase/Bleomycin resistance protein/Dihydroxybiphenyl dioxygenase"/>
    <property type="match status" value="1"/>
</dbReference>
<dbReference type="PANTHER" id="PTHR36437">
    <property type="entry name" value="GLYOXALASE/BLEOMYCIN RESISTANCE PROTEIN/DIOXYGENASE"/>
    <property type="match status" value="1"/>
</dbReference>
<dbReference type="EMBL" id="CP033932">
    <property type="protein sequence ID" value="AZB26960.1"/>
    <property type="molecule type" value="Genomic_DNA"/>
</dbReference>
<evidence type="ECO:0000313" key="3">
    <source>
        <dbReference type="Proteomes" id="UP000271193"/>
    </source>
</evidence>
<evidence type="ECO:0000313" key="2">
    <source>
        <dbReference type="EMBL" id="AZB26960.1"/>
    </source>
</evidence>
<dbReference type="OrthoDB" id="9794917at2"/>
<dbReference type="RefSeq" id="WP_123871869.1">
    <property type="nucleotide sequence ID" value="NZ_CP033931.1"/>
</dbReference>
<evidence type="ECO:0000259" key="1">
    <source>
        <dbReference type="PROSITE" id="PS51819"/>
    </source>
</evidence>
<dbReference type="PROSITE" id="PS51819">
    <property type="entry name" value="VOC"/>
    <property type="match status" value="1"/>
</dbReference>
<name>A0A3G6TLL5_9FLAO</name>
<organism evidence="2 3">
    <name type="scientific">Chryseobacterium bernardetii</name>
    <dbReference type="NCBI Taxonomy" id="1241978"/>
    <lineage>
        <taxon>Bacteria</taxon>
        <taxon>Pseudomonadati</taxon>
        <taxon>Bacteroidota</taxon>
        <taxon>Flavobacteriia</taxon>
        <taxon>Flavobacteriales</taxon>
        <taxon>Weeksellaceae</taxon>
        <taxon>Chryseobacterium group</taxon>
        <taxon>Chryseobacterium</taxon>
    </lineage>
</organism>
<dbReference type="GeneID" id="99067364"/>
<gene>
    <name evidence="2" type="ORF">EG339_21410</name>
</gene>
<dbReference type="InterPro" id="IPR004360">
    <property type="entry name" value="Glyas_Fos-R_dOase_dom"/>
</dbReference>
<dbReference type="AlphaFoldDB" id="A0A3G6TLL5"/>
<dbReference type="PANTHER" id="PTHR36437:SF2">
    <property type="entry name" value="GLYOXALASE_BLEOMYCIN RESISTANCE PROTEIN_DIOXYGENASE"/>
    <property type="match status" value="1"/>
</dbReference>
<reference evidence="3" key="1">
    <citation type="submission" date="2018-11" db="EMBL/GenBank/DDBJ databases">
        <title>Proposal to divide the Flavobacteriaceae and reorganize its genera based on Amino Acid Identity values calculated from whole genome sequences.</title>
        <authorList>
            <person name="Nicholson A.C."/>
            <person name="Gulvik C.A."/>
            <person name="Whitney A.M."/>
            <person name="Humrighouse B.W."/>
            <person name="Bell M."/>
            <person name="Holmes B."/>
            <person name="Steigerwalt A.G."/>
            <person name="Villarma A."/>
            <person name="Sheth M."/>
            <person name="Batra D."/>
            <person name="Pryor J."/>
            <person name="Bernardet J.-F."/>
            <person name="Hugo C."/>
            <person name="Kampfer P."/>
            <person name="Newman J."/>
            <person name="McQuiston J.R."/>
        </authorList>
    </citation>
    <scope>NUCLEOTIDE SEQUENCE [LARGE SCALE GENOMIC DNA]</scope>
    <source>
        <strain evidence="3">G0229</strain>
    </source>
</reference>
<protein>
    <submittedName>
        <fullName evidence="2">Bleomycin resistance protein</fullName>
    </submittedName>
</protein>
<sequence length="129" mass="14998">MKTNLGRVIILVKDYDEAYRFYQQNFFCEKLFDMKVSESQRFLHIRFCSDDHSGIWFLKAETAEQENMVGRQTAGQPTLVIYTDDCNGLYTHVQNNGVKIIEPIVISDSSNYFHCADLYGNRITVVQLK</sequence>